<accession>A0A0F9SKC3</accession>
<reference evidence="1" key="1">
    <citation type="journal article" date="2015" name="Nature">
        <title>Complex archaea that bridge the gap between prokaryotes and eukaryotes.</title>
        <authorList>
            <person name="Spang A."/>
            <person name="Saw J.H."/>
            <person name="Jorgensen S.L."/>
            <person name="Zaremba-Niedzwiedzka K."/>
            <person name="Martijn J."/>
            <person name="Lind A.E."/>
            <person name="van Eijk R."/>
            <person name="Schleper C."/>
            <person name="Guy L."/>
            <person name="Ettema T.J."/>
        </authorList>
    </citation>
    <scope>NUCLEOTIDE SEQUENCE</scope>
</reference>
<organism evidence="1">
    <name type="scientific">marine sediment metagenome</name>
    <dbReference type="NCBI Taxonomy" id="412755"/>
    <lineage>
        <taxon>unclassified sequences</taxon>
        <taxon>metagenomes</taxon>
        <taxon>ecological metagenomes</taxon>
    </lineage>
</organism>
<proteinExistence type="predicted"/>
<dbReference type="AlphaFoldDB" id="A0A0F9SKC3"/>
<name>A0A0F9SKC3_9ZZZZ</name>
<gene>
    <name evidence="1" type="ORF">LCGC14_0764170</name>
</gene>
<sequence>MDNTIFTPIAPSKFIVRNRVQKAVMLFGQKVEPGGSYDLMTIPYISESDIQHSLLKGTLRNKLSIGEIRVTESNINLVQYSPEFTTFLQSVGITSGISSDGATGVANLSALSQINNTAISNGTAISVVTVLDIYILDNTSTDTIDGIIIVATKSGTGRWMRSGTSNSKWAERETWYIDSVNGNDENVGDTNSTALATFAEVDRRIGPRIIKVFVTINILNDVAESFCGFQGAFPQIVMIMGTQTTIATGTITSITQWDHDPSDGYVASGLITDTALSGDWSVAGLGGTSLLEKKIVITDGASEGAYAYLIADTGNPKEAHVSPWISDGGYSEETPVQDSAYKVVTLPRFTNRFRVSSHNQYVGFKDLQFESTIFSQESFDCWGNCAVLGCVFVGSYANIDPALCQAGSVAYFYNCLFLGGIDLWNTACYLYSGAFKGVSINHVSNSFLEFQAATVFYNTERSVKIPIRDGSHVAVNGGSIGVVVIGSNTDGSVLEIRDNSSVFTNGTVYSIGGSAGAGVWVSALGSLGWNPVDADADTKFSFASATDFNIGETSKTIAEMSTTGFFNTANGARVVRFASLHSSLTKMKFADEYQ</sequence>
<protein>
    <submittedName>
        <fullName evidence="1">Uncharacterized protein</fullName>
    </submittedName>
</protein>
<comment type="caution">
    <text evidence="1">The sequence shown here is derived from an EMBL/GenBank/DDBJ whole genome shotgun (WGS) entry which is preliminary data.</text>
</comment>
<dbReference type="EMBL" id="LAZR01001899">
    <property type="protein sequence ID" value="KKN37356.1"/>
    <property type="molecule type" value="Genomic_DNA"/>
</dbReference>
<evidence type="ECO:0000313" key="1">
    <source>
        <dbReference type="EMBL" id="KKN37356.1"/>
    </source>
</evidence>